<dbReference type="GO" id="GO:0006415">
    <property type="term" value="P:translational termination"/>
    <property type="evidence" value="ECO:0007669"/>
    <property type="project" value="UniProtKB-UniRule"/>
</dbReference>
<dbReference type="PATRIC" id="fig|980422.3.peg.283"/>
<dbReference type="Gene3D" id="1.10.132.20">
    <property type="entry name" value="Ribosome-recycling factor"/>
    <property type="match status" value="1"/>
</dbReference>
<proteinExistence type="inferred from homology"/>
<dbReference type="InterPro" id="IPR002661">
    <property type="entry name" value="Ribosome_recyc_fac"/>
</dbReference>
<dbReference type="PANTHER" id="PTHR20982">
    <property type="entry name" value="RIBOSOME RECYCLING FACTOR"/>
    <property type="match status" value="1"/>
</dbReference>
<dbReference type="InterPro" id="IPR023584">
    <property type="entry name" value="Ribosome_recyc_fac_dom"/>
</dbReference>
<dbReference type="RefSeq" id="WP_015637834.1">
    <property type="nucleotide sequence ID" value="NC_021236.1"/>
</dbReference>
<reference evidence="5 6" key="1">
    <citation type="journal article" date="2013" name="BMC Genomics">
        <title>Comparison of the complete genome sequence of two closely related isolates of 'Candidatus Phytoplasma australiense' reveals genome plasticity.</title>
        <authorList>
            <person name="Andersen M.T."/>
            <person name="Liefting L.W."/>
            <person name="Havukkala I."/>
            <person name="Beever R.E."/>
        </authorList>
    </citation>
    <scope>NUCLEOTIDE SEQUENCE [LARGE SCALE GENOMIC DNA]</scope>
    <source>
        <strain evidence="5 6">NZSb11</strain>
    </source>
</reference>
<dbReference type="AlphaFoldDB" id="R4RWI0"/>
<comment type="function">
    <text evidence="3">Responsible for the release of ribosomes from messenger RNA at the termination of protein biosynthesis. May increase the efficiency of translation by recycling ribosomes from one round of translation to another.</text>
</comment>
<dbReference type="GO" id="GO:0043023">
    <property type="term" value="F:ribosomal large subunit binding"/>
    <property type="evidence" value="ECO:0007669"/>
    <property type="project" value="TreeGrafter"/>
</dbReference>
<dbReference type="KEGG" id="nzs:SLY_0305"/>
<dbReference type="PANTHER" id="PTHR20982:SF3">
    <property type="entry name" value="MITOCHONDRIAL RIBOSOME RECYCLING FACTOR PSEUDO 1"/>
    <property type="match status" value="1"/>
</dbReference>
<keyword evidence="6" id="KW-1185">Reference proteome</keyword>
<organism evidence="5 6">
    <name type="scientific">Strawberry lethal yellows phytoplasma (CPA) str. NZSb11</name>
    <dbReference type="NCBI Taxonomy" id="980422"/>
    <lineage>
        <taxon>Bacteria</taxon>
        <taxon>Bacillati</taxon>
        <taxon>Mycoplasmatota</taxon>
        <taxon>Mollicutes</taxon>
        <taxon>Acholeplasmatales</taxon>
        <taxon>Acholeplasmataceae</taxon>
        <taxon>Candidatus Phytoplasma</taxon>
        <taxon>16SrXII (Stolbur group)</taxon>
    </lineage>
</organism>
<evidence type="ECO:0000313" key="5">
    <source>
        <dbReference type="EMBL" id="AGL90227.1"/>
    </source>
</evidence>
<evidence type="ECO:0000256" key="1">
    <source>
        <dbReference type="ARBA" id="ARBA00005912"/>
    </source>
</evidence>
<evidence type="ECO:0000256" key="2">
    <source>
        <dbReference type="ARBA" id="ARBA00022917"/>
    </source>
</evidence>
<dbReference type="OrthoDB" id="9804006at2"/>
<protein>
    <recommendedName>
        <fullName evidence="3">Ribosome-recycling factor</fullName>
        <shortName evidence="3">RRF</shortName>
    </recommendedName>
    <alternativeName>
        <fullName evidence="3">Ribosome-releasing factor</fullName>
    </alternativeName>
</protein>
<comment type="similarity">
    <text evidence="1 3">Belongs to the RRF family.</text>
</comment>
<accession>R4RWI0</accession>
<dbReference type="Proteomes" id="UP000013941">
    <property type="component" value="Chromosome"/>
</dbReference>
<evidence type="ECO:0000313" key="6">
    <source>
        <dbReference type="Proteomes" id="UP000013941"/>
    </source>
</evidence>
<dbReference type="SUPFAM" id="SSF55194">
    <property type="entry name" value="Ribosome recycling factor, RRF"/>
    <property type="match status" value="1"/>
</dbReference>
<keyword evidence="2 3" id="KW-0648">Protein biosynthesis</keyword>
<dbReference type="InterPro" id="IPR036191">
    <property type="entry name" value="RRF_sf"/>
</dbReference>
<gene>
    <name evidence="3 5" type="primary">frr</name>
    <name evidence="5" type="ORF">SLY_0305</name>
</gene>
<dbReference type="Pfam" id="PF01765">
    <property type="entry name" value="RRF"/>
    <property type="match status" value="1"/>
</dbReference>
<evidence type="ECO:0000259" key="4">
    <source>
        <dbReference type="Pfam" id="PF01765"/>
    </source>
</evidence>
<name>R4RWI0_PHYAS</name>
<dbReference type="GO" id="GO:0005737">
    <property type="term" value="C:cytoplasm"/>
    <property type="evidence" value="ECO:0007669"/>
    <property type="project" value="UniProtKB-SubCell"/>
</dbReference>
<dbReference type="EMBL" id="CP002548">
    <property type="protein sequence ID" value="AGL90227.1"/>
    <property type="molecule type" value="Genomic_DNA"/>
</dbReference>
<evidence type="ECO:0000256" key="3">
    <source>
        <dbReference type="HAMAP-Rule" id="MF_00040"/>
    </source>
</evidence>
<sequence>MEQKAQETILLIEKKMSQAQEVMLKNFLEIRTGCANPNILNKVNINYYGSQTPLKTLSSISVSEGTQLQIKPYEKTLIPSIKKAILASDLGITPETDGVLLRLNFPKPTEERRKALVKEVDKLSEQTKVAVRNIRRDANDKIKKLALTKDLEALYLEKIQILTDKNMKMIEKEANNKNKELLKF</sequence>
<dbReference type="HAMAP" id="MF_00040">
    <property type="entry name" value="RRF"/>
    <property type="match status" value="1"/>
</dbReference>
<dbReference type="Gene3D" id="3.30.1360.40">
    <property type="match status" value="1"/>
</dbReference>
<feature type="domain" description="Ribosome recycling factor" evidence="4">
    <location>
        <begin position="25"/>
        <end position="182"/>
    </location>
</feature>
<keyword evidence="3" id="KW-0963">Cytoplasm</keyword>
<comment type="subcellular location">
    <subcellularLocation>
        <location evidence="3">Cytoplasm</location>
    </subcellularLocation>
</comment>
<dbReference type="FunFam" id="3.30.1360.40:FF:000001">
    <property type="entry name" value="Ribosome-recycling factor"/>
    <property type="match status" value="1"/>
</dbReference>
<dbReference type="HOGENOM" id="CLU_073981_2_0_14"/>
<dbReference type="NCBIfam" id="TIGR00496">
    <property type="entry name" value="frr"/>
    <property type="match status" value="1"/>
</dbReference>